<dbReference type="Gene3D" id="3.40.50.1820">
    <property type="entry name" value="alpha/beta hydrolase"/>
    <property type="match status" value="2"/>
</dbReference>
<dbReference type="InterPro" id="IPR029058">
    <property type="entry name" value="AB_hydrolase_fold"/>
</dbReference>
<evidence type="ECO:0000313" key="1">
    <source>
        <dbReference type="EMBL" id="GEP42580.1"/>
    </source>
</evidence>
<sequence length="325" mass="35137">MIGFQIPGTFGVFLAMKSFAAICGLLLIGLMNVFGAEVVRLEWKTKHGAPPPILDQRAAALLPAFRLGLATLNEAAVVQLSLSQSALLGLSEAQSAVLRPLVTERYRLIAESPAFLQATSLLADCYQEAKAVRGTASLYVPDKVVEASPVIVFLHGYGGSFLWYQHWLAEGFPDSIILCPAYGISPATIPGEYVREAVAAASKHLGFSLQPASLIGLSAGGFGACRLYAADPRGFSRLICMAGFPPEETIGRFKRDNPVYFIAGASEFFVLSGQLGREVRSIQRNVPSAEMQAVPDGDHFFMLTHPEATRKILKRWLGTVPKILR</sequence>
<keyword evidence="2" id="KW-1185">Reference proteome</keyword>
<accession>A0A512M761</accession>
<evidence type="ECO:0008006" key="3">
    <source>
        <dbReference type="Google" id="ProtNLM"/>
    </source>
</evidence>
<organism evidence="1 2">
    <name type="scientific">Brevifollis gellanilyticus</name>
    <dbReference type="NCBI Taxonomy" id="748831"/>
    <lineage>
        <taxon>Bacteria</taxon>
        <taxon>Pseudomonadati</taxon>
        <taxon>Verrucomicrobiota</taxon>
        <taxon>Verrucomicrobiia</taxon>
        <taxon>Verrucomicrobiales</taxon>
        <taxon>Verrucomicrobiaceae</taxon>
    </lineage>
</organism>
<name>A0A512M761_9BACT</name>
<evidence type="ECO:0000313" key="2">
    <source>
        <dbReference type="Proteomes" id="UP000321577"/>
    </source>
</evidence>
<reference evidence="1 2" key="1">
    <citation type="submission" date="2019-07" db="EMBL/GenBank/DDBJ databases">
        <title>Whole genome shotgun sequence of Brevifollis gellanilyticus NBRC 108608.</title>
        <authorList>
            <person name="Hosoyama A."/>
            <person name="Uohara A."/>
            <person name="Ohji S."/>
            <person name="Ichikawa N."/>
        </authorList>
    </citation>
    <scope>NUCLEOTIDE SEQUENCE [LARGE SCALE GENOMIC DNA]</scope>
    <source>
        <strain evidence="1 2">NBRC 108608</strain>
    </source>
</reference>
<gene>
    <name evidence="1" type="ORF">BGE01nite_18710</name>
</gene>
<dbReference type="EMBL" id="BKAG01000010">
    <property type="protein sequence ID" value="GEP42580.1"/>
    <property type="molecule type" value="Genomic_DNA"/>
</dbReference>
<protein>
    <recommendedName>
        <fullName evidence="3">AB hydrolase-1 domain-containing protein</fullName>
    </recommendedName>
</protein>
<dbReference type="SUPFAM" id="SSF53474">
    <property type="entry name" value="alpha/beta-Hydrolases"/>
    <property type="match status" value="1"/>
</dbReference>
<dbReference type="Proteomes" id="UP000321577">
    <property type="component" value="Unassembled WGS sequence"/>
</dbReference>
<dbReference type="AlphaFoldDB" id="A0A512M761"/>
<proteinExistence type="predicted"/>
<comment type="caution">
    <text evidence="1">The sequence shown here is derived from an EMBL/GenBank/DDBJ whole genome shotgun (WGS) entry which is preliminary data.</text>
</comment>